<evidence type="ECO:0000313" key="2">
    <source>
        <dbReference type="EMBL" id="SHJ22910.1"/>
    </source>
</evidence>
<dbReference type="EMBL" id="FQYX01000014">
    <property type="protein sequence ID" value="SHJ22910.1"/>
    <property type="molecule type" value="Genomic_DNA"/>
</dbReference>
<gene>
    <name evidence="2" type="ORF">SAMN04487911_11460</name>
</gene>
<sequence length="241" mass="26454">MLHKMHGEVRCILNKNHMKNIVAIGILFLTFNAFSQRVVDKAVGDFNEIKVYDLIEVKLIKSDENRVVVKGDKADDLQVINKNGVLKLRMQLDKKFSGEDTFVEVHFSELDLIDGNEGSKINLAASLEQSKIELKTQEGAKITAKLDVENVVVRAVTGGVVEVSGKTRFEDVVLNTGGVFLGKDLKSEMANIKITAAGEANINATEKVDINIRIGGDVNVHGNPKEINQNTFAGGRVKIIK</sequence>
<proteinExistence type="predicted"/>
<dbReference type="Gene3D" id="2.160.20.120">
    <property type="match status" value="1"/>
</dbReference>
<organism evidence="2 3">
    <name type="scientific">Arenibacter nanhaiticus</name>
    <dbReference type="NCBI Taxonomy" id="558155"/>
    <lineage>
        <taxon>Bacteria</taxon>
        <taxon>Pseudomonadati</taxon>
        <taxon>Bacteroidota</taxon>
        <taxon>Flavobacteriia</taxon>
        <taxon>Flavobacteriales</taxon>
        <taxon>Flavobacteriaceae</taxon>
        <taxon>Arenibacter</taxon>
    </lineage>
</organism>
<feature type="domain" description="Putative auto-transporter adhesin head GIN" evidence="1">
    <location>
        <begin position="45"/>
        <end position="224"/>
    </location>
</feature>
<protein>
    <submittedName>
        <fullName evidence="2">Putative auto-transporter adhesin, head GIN domain</fullName>
    </submittedName>
</protein>
<dbReference type="AlphaFoldDB" id="A0A1M6HL53"/>
<dbReference type="Pfam" id="PF10988">
    <property type="entry name" value="DUF2807"/>
    <property type="match status" value="1"/>
</dbReference>
<evidence type="ECO:0000313" key="3">
    <source>
        <dbReference type="Proteomes" id="UP000184231"/>
    </source>
</evidence>
<name>A0A1M6HL53_9FLAO</name>
<dbReference type="Proteomes" id="UP000184231">
    <property type="component" value="Unassembled WGS sequence"/>
</dbReference>
<dbReference type="InterPro" id="IPR021255">
    <property type="entry name" value="DUF2807"/>
</dbReference>
<accession>A0A1M6HL53</accession>
<dbReference type="STRING" id="558155.SAMN04487911_11460"/>
<reference evidence="2 3" key="1">
    <citation type="submission" date="2016-11" db="EMBL/GenBank/DDBJ databases">
        <authorList>
            <person name="Jaros S."/>
            <person name="Januszkiewicz K."/>
            <person name="Wedrychowicz H."/>
        </authorList>
    </citation>
    <scope>NUCLEOTIDE SEQUENCE [LARGE SCALE GENOMIC DNA]</scope>
    <source>
        <strain evidence="2 3">CGMCC 1.8863</strain>
    </source>
</reference>
<evidence type="ECO:0000259" key="1">
    <source>
        <dbReference type="Pfam" id="PF10988"/>
    </source>
</evidence>
<keyword evidence="3" id="KW-1185">Reference proteome</keyword>